<accession>A0A5B0RD83</accession>
<dbReference type="AlphaFoldDB" id="A0A5B0RD83"/>
<feature type="region of interest" description="Disordered" evidence="1">
    <location>
        <begin position="1"/>
        <end position="22"/>
    </location>
</feature>
<dbReference type="EMBL" id="VDEP01000209">
    <property type="protein sequence ID" value="KAA1123372.1"/>
    <property type="molecule type" value="Genomic_DNA"/>
</dbReference>
<comment type="caution">
    <text evidence="2">The sequence shown here is derived from an EMBL/GenBank/DDBJ whole genome shotgun (WGS) entry which is preliminary data.</text>
</comment>
<reference evidence="2 3" key="1">
    <citation type="submission" date="2019-05" db="EMBL/GenBank/DDBJ databases">
        <title>Emergence of the Ug99 lineage of the wheat stem rust pathogen through somatic hybridization.</title>
        <authorList>
            <person name="Li F."/>
            <person name="Upadhyaya N.M."/>
            <person name="Sperschneider J."/>
            <person name="Matny O."/>
            <person name="Nguyen-Phuc H."/>
            <person name="Mago R."/>
            <person name="Raley C."/>
            <person name="Miller M.E."/>
            <person name="Silverstein K.A.T."/>
            <person name="Henningsen E."/>
            <person name="Hirsch C.D."/>
            <person name="Visser B."/>
            <person name="Pretorius Z.A."/>
            <person name="Steffenson B.J."/>
            <person name="Schwessinger B."/>
            <person name="Dodds P.N."/>
            <person name="Figueroa M."/>
        </authorList>
    </citation>
    <scope>NUCLEOTIDE SEQUENCE [LARGE SCALE GENOMIC DNA]</scope>
    <source>
        <strain evidence="2 3">Ug99</strain>
    </source>
</reference>
<feature type="compositionally biased region" description="Polar residues" evidence="1">
    <location>
        <begin position="1"/>
        <end position="14"/>
    </location>
</feature>
<dbReference type="Proteomes" id="UP000325313">
    <property type="component" value="Unassembled WGS sequence"/>
</dbReference>
<sequence length="65" mass="7099">MNHGPVSQNQPTKNSSRKYSRSRRYMVPSWAITASNPSNETAGSTLIREAVIGLGSRTVRRPLGA</sequence>
<protein>
    <submittedName>
        <fullName evidence="2">Uncharacterized protein</fullName>
    </submittedName>
</protein>
<gene>
    <name evidence="2" type="ORF">PGTUg99_016970</name>
</gene>
<organism evidence="2 3">
    <name type="scientific">Puccinia graminis f. sp. tritici</name>
    <dbReference type="NCBI Taxonomy" id="56615"/>
    <lineage>
        <taxon>Eukaryota</taxon>
        <taxon>Fungi</taxon>
        <taxon>Dikarya</taxon>
        <taxon>Basidiomycota</taxon>
        <taxon>Pucciniomycotina</taxon>
        <taxon>Pucciniomycetes</taxon>
        <taxon>Pucciniales</taxon>
        <taxon>Pucciniaceae</taxon>
        <taxon>Puccinia</taxon>
    </lineage>
</organism>
<evidence type="ECO:0000313" key="3">
    <source>
        <dbReference type="Proteomes" id="UP000325313"/>
    </source>
</evidence>
<evidence type="ECO:0000256" key="1">
    <source>
        <dbReference type="SAM" id="MobiDB-lite"/>
    </source>
</evidence>
<name>A0A5B0RD83_PUCGR</name>
<evidence type="ECO:0000313" key="2">
    <source>
        <dbReference type="EMBL" id="KAA1123372.1"/>
    </source>
</evidence>
<proteinExistence type="predicted"/>